<reference evidence="2 3" key="1">
    <citation type="submission" date="2014-04" db="EMBL/GenBank/DDBJ databases">
        <title>The Genome Sequence of Thermoanaerobaculum aquaticum MP-01, The First Cultivated Group 23 Acidobacterium.</title>
        <authorList>
            <person name="Stamps B.W."/>
            <person name="Losey N.A."/>
            <person name="Lawson P.A."/>
            <person name="Stevenson B.S."/>
        </authorList>
    </citation>
    <scope>NUCLEOTIDE SEQUENCE [LARGE SCALE GENOMIC DNA]</scope>
    <source>
        <strain evidence="2 3">MP-01</strain>
    </source>
</reference>
<keyword evidence="3" id="KW-1185">Reference proteome</keyword>
<comment type="caution">
    <text evidence="2">The sequence shown here is derived from an EMBL/GenBank/DDBJ whole genome shotgun (WGS) entry which is preliminary data.</text>
</comment>
<organism evidence="2 3">
    <name type="scientific">Thermoanaerobaculum aquaticum</name>
    <dbReference type="NCBI Taxonomy" id="1312852"/>
    <lineage>
        <taxon>Bacteria</taxon>
        <taxon>Pseudomonadati</taxon>
        <taxon>Acidobacteriota</taxon>
        <taxon>Thermoanaerobaculia</taxon>
        <taxon>Thermoanaerobaculales</taxon>
        <taxon>Thermoanaerobaculaceae</taxon>
        <taxon>Thermoanaerobaculum</taxon>
    </lineage>
</organism>
<evidence type="ECO:0008006" key="4">
    <source>
        <dbReference type="Google" id="ProtNLM"/>
    </source>
</evidence>
<accession>A0A062XVG5</accession>
<evidence type="ECO:0000313" key="2">
    <source>
        <dbReference type="EMBL" id="KDA53364.1"/>
    </source>
</evidence>
<feature type="transmembrane region" description="Helical" evidence="1">
    <location>
        <begin position="86"/>
        <end position="107"/>
    </location>
</feature>
<name>A0A062XVG5_9BACT</name>
<dbReference type="RefSeq" id="WP_038049884.1">
    <property type="nucleotide sequence ID" value="NZ_JMFG01000023.1"/>
</dbReference>
<keyword evidence="1" id="KW-0472">Membrane</keyword>
<dbReference type="Proteomes" id="UP000027284">
    <property type="component" value="Unassembled WGS sequence"/>
</dbReference>
<dbReference type="STRING" id="1312852.EG19_06335"/>
<feature type="transmembrane region" description="Helical" evidence="1">
    <location>
        <begin position="7"/>
        <end position="31"/>
    </location>
</feature>
<keyword evidence="1" id="KW-1133">Transmembrane helix</keyword>
<evidence type="ECO:0000256" key="1">
    <source>
        <dbReference type="SAM" id="Phobius"/>
    </source>
</evidence>
<dbReference type="AlphaFoldDB" id="A0A062XVG5"/>
<proteinExistence type="predicted"/>
<sequence>MSKGKAIVLAVFTLWPFLYMFLFFATIVILITSAAAKPQPSQDMPLLFGGIFIMHIATMLEIMGLLVVYIVHLFKTDRVPQDQKALWAVVIFLGNVLAMPVYWYLYIWKPLRVAAES</sequence>
<keyword evidence="1" id="KW-0812">Transmembrane</keyword>
<dbReference type="OrthoDB" id="991598at2"/>
<evidence type="ECO:0000313" key="3">
    <source>
        <dbReference type="Proteomes" id="UP000027284"/>
    </source>
</evidence>
<feature type="transmembrane region" description="Helical" evidence="1">
    <location>
        <begin position="51"/>
        <end position="74"/>
    </location>
</feature>
<dbReference type="EMBL" id="JMFG01000023">
    <property type="protein sequence ID" value="KDA53364.1"/>
    <property type="molecule type" value="Genomic_DNA"/>
</dbReference>
<gene>
    <name evidence="2" type="ORF">EG19_06335</name>
</gene>
<protein>
    <recommendedName>
        <fullName evidence="4">Cardiolipin synthase N-terminal domain-containing protein</fullName>
    </recommendedName>
</protein>